<evidence type="ECO:0000313" key="4">
    <source>
        <dbReference type="Proteomes" id="UP001289374"/>
    </source>
</evidence>
<dbReference type="InterPro" id="IPR052343">
    <property type="entry name" value="Retrotransposon-Effector_Assoc"/>
</dbReference>
<dbReference type="Pfam" id="PF00078">
    <property type="entry name" value="RVT_1"/>
    <property type="match status" value="1"/>
</dbReference>
<dbReference type="EMBL" id="JACGWL010000002">
    <property type="protein sequence ID" value="KAK4407846.1"/>
    <property type="molecule type" value="Genomic_DNA"/>
</dbReference>
<feature type="domain" description="Reverse transcriptase" evidence="2">
    <location>
        <begin position="246"/>
        <end position="385"/>
    </location>
</feature>
<protein>
    <submittedName>
        <fullName evidence="3">Mitochondrial protein</fullName>
    </submittedName>
</protein>
<organism evidence="3 4">
    <name type="scientific">Sesamum angolense</name>
    <dbReference type="NCBI Taxonomy" id="2727404"/>
    <lineage>
        <taxon>Eukaryota</taxon>
        <taxon>Viridiplantae</taxon>
        <taxon>Streptophyta</taxon>
        <taxon>Embryophyta</taxon>
        <taxon>Tracheophyta</taxon>
        <taxon>Spermatophyta</taxon>
        <taxon>Magnoliopsida</taxon>
        <taxon>eudicotyledons</taxon>
        <taxon>Gunneridae</taxon>
        <taxon>Pentapetalae</taxon>
        <taxon>asterids</taxon>
        <taxon>lamiids</taxon>
        <taxon>Lamiales</taxon>
        <taxon>Pedaliaceae</taxon>
        <taxon>Sesamum</taxon>
    </lineage>
</organism>
<dbReference type="PANTHER" id="PTHR46890">
    <property type="entry name" value="NON-LTR RETROLELEMENT REVERSE TRANSCRIPTASE-LIKE PROTEIN-RELATED"/>
    <property type="match status" value="1"/>
</dbReference>
<name>A0AAE1X9P9_9LAMI</name>
<dbReference type="Proteomes" id="UP001289374">
    <property type="component" value="Unassembled WGS sequence"/>
</dbReference>
<dbReference type="InterPro" id="IPR000477">
    <property type="entry name" value="RT_dom"/>
</dbReference>
<evidence type="ECO:0000256" key="1">
    <source>
        <dbReference type="SAM" id="MobiDB-lite"/>
    </source>
</evidence>
<reference evidence="3" key="1">
    <citation type="submission" date="2020-06" db="EMBL/GenBank/DDBJ databases">
        <authorList>
            <person name="Li T."/>
            <person name="Hu X."/>
            <person name="Zhang T."/>
            <person name="Song X."/>
            <person name="Zhang H."/>
            <person name="Dai N."/>
            <person name="Sheng W."/>
            <person name="Hou X."/>
            <person name="Wei L."/>
        </authorList>
    </citation>
    <scope>NUCLEOTIDE SEQUENCE</scope>
    <source>
        <strain evidence="3">K16</strain>
        <tissue evidence="3">Leaf</tissue>
    </source>
</reference>
<dbReference type="AlphaFoldDB" id="A0AAE1X9P9"/>
<keyword evidence="4" id="KW-1185">Reference proteome</keyword>
<dbReference type="SUPFAM" id="SSF56672">
    <property type="entry name" value="DNA/RNA polymerases"/>
    <property type="match status" value="1"/>
</dbReference>
<comment type="caution">
    <text evidence="3">The sequence shown here is derived from an EMBL/GenBank/DDBJ whole genome shotgun (WGS) entry which is preliminary data.</text>
</comment>
<evidence type="ECO:0000259" key="2">
    <source>
        <dbReference type="Pfam" id="PF00078"/>
    </source>
</evidence>
<dbReference type="InterPro" id="IPR043502">
    <property type="entry name" value="DNA/RNA_pol_sf"/>
</dbReference>
<evidence type="ECO:0000313" key="3">
    <source>
        <dbReference type="EMBL" id="KAK4407846.1"/>
    </source>
</evidence>
<feature type="region of interest" description="Disordered" evidence="1">
    <location>
        <begin position="61"/>
        <end position="88"/>
    </location>
</feature>
<reference evidence="3" key="2">
    <citation type="journal article" date="2024" name="Plant">
        <title>Genomic evolution and insights into agronomic trait innovations of Sesamum species.</title>
        <authorList>
            <person name="Miao H."/>
            <person name="Wang L."/>
            <person name="Qu L."/>
            <person name="Liu H."/>
            <person name="Sun Y."/>
            <person name="Le M."/>
            <person name="Wang Q."/>
            <person name="Wei S."/>
            <person name="Zheng Y."/>
            <person name="Lin W."/>
            <person name="Duan Y."/>
            <person name="Cao H."/>
            <person name="Xiong S."/>
            <person name="Wang X."/>
            <person name="Wei L."/>
            <person name="Li C."/>
            <person name="Ma Q."/>
            <person name="Ju M."/>
            <person name="Zhao R."/>
            <person name="Li G."/>
            <person name="Mu C."/>
            <person name="Tian Q."/>
            <person name="Mei H."/>
            <person name="Zhang T."/>
            <person name="Gao T."/>
            <person name="Zhang H."/>
        </authorList>
    </citation>
    <scope>NUCLEOTIDE SEQUENCE</scope>
    <source>
        <strain evidence="3">K16</strain>
    </source>
</reference>
<proteinExistence type="predicted"/>
<accession>A0AAE1X9P9</accession>
<sequence>MAKGSNRVRFNNNLPGSYRDLFNSRVQPMFSSPSLPSKLTHKSNQIRGVQIVGDFSCPIRGKSAKTEQDESSAAESDSNFSKEPRGKGKEYELLKLGKPTVHTENIDGVSIAPQMHFPSIEFGMLGDRSENLIPISLGVMDSIKRNLDMFGFSVAARGKSGGLALLWNKEIYVDLVSSHIDARVRLSEESEPWRLIGFYGTPDANNRVNPSEIELDEVKKTVPARVTDEMNQKLIEEYSTDERGGREGHVSIKLDMSKAYGRIEWKYLEGMLSKLGFHYEVVSLIMRCVSSVSYTFLLNGSQFGFLSRGRGIRQGDPLSPYLFILCVEGLSCMLYDRESRGEITGVAMARNATRVSHLLFADDTLIFCKATETELRMIRRILETYGKHRVN</sequence>
<gene>
    <name evidence="3" type="ORF">Sango_0365600</name>
</gene>
<dbReference type="PANTHER" id="PTHR46890:SF48">
    <property type="entry name" value="RNA-DIRECTED DNA POLYMERASE"/>
    <property type="match status" value="1"/>
</dbReference>